<gene>
    <name evidence="1" type="ORF">JETT_1403</name>
</gene>
<evidence type="ECO:0000313" key="2">
    <source>
        <dbReference type="Proteomes" id="UP000319783"/>
    </source>
</evidence>
<name>A0A533QC45_9BACT</name>
<comment type="caution">
    <text evidence="1">The sequence shown here is derived from an EMBL/GenBank/DDBJ whole genome shotgun (WGS) entry which is preliminary data.</text>
</comment>
<proteinExistence type="predicted"/>
<dbReference type="AlphaFoldDB" id="A0A533QC45"/>
<organism evidence="1 2">
    <name type="scientific">Candidatus Jettenia ecosi</name>
    <dbReference type="NCBI Taxonomy" id="2494326"/>
    <lineage>
        <taxon>Bacteria</taxon>
        <taxon>Pseudomonadati</taxon>
        <taxon>Planctomycetota</taxon>
        <taxon>Candidatus Brocadiia</taxon>
        <taxon>Candidatus Brocadiales</taxon>
        <taxon>Candidatus Brocadiaceae</taxon>
        <taxon>Candidatus Jettenia</taxon>
    </lineage>
</organism>
<reference evidence="1 2" key="1">
    <citation type="submission" date="2019-04" db="EMBL/GenBank/DDBJ databases">
        <title>Genome of a novel bacterium Candidatus Jettenia ecosi reconstructed from metagenome of an anammox bioreactor.</title>
        <authorList>
            <person name="Mardanov A.V."/>
            <person name="Beletsky A.V."/>
            <person name="Ravin N.V."/>
            <person name="Botchkova E.A."/>
            <person name="Litti Y.V."/>
            <person name="Nozhevnikova A.N."/>
        </authorList>
    </citation>
    <scope>NUCLEOTIDE SEQUENCE [LARGE SCALE GENOMIC DNA]</scope>
    <source>
        <strain evidence="1">J2</strain>
    </source>
</reference>
<accession>A0A533QC45</accession>
<evidence type="ECO:0000313" key="1">
    <source>
        <dbReference type="EMBL" id="TLD42288.1"/>
    </source>
</evidence>
<sequence length="38" mass="4544">MKYFLEIITYEKRMEEIFAKTGTNMLAPYYSLSFTPCL</sequence>
<dbReference type="EMBL" id="SULG01000023">
    <property type="protein sequence ID" value="TLD42288.1"/>
    <property type="molecule type" value="Genomic_DNA"/>
</dbReference>
<dbReference type="Proteomes" id="UP000319783">
    <property type="component" value="Unassembled WGS sequence"/>
</dbReference>
<protein>
    <submittedName>
        <fullName evidence="1">Uncharacterized protein</fullName>
    </submittedName>
</protein>